<keyword evidence="4 10" id="KW-0812">Transmembrane</keyword>
<evidence type="ECO:0000256" key="9">
    <source>
        <dbReference type="SAM" id="Coils"/>
    </source>
</evidence>
<protein>
    <recommendedName>
        <fullName evidence="13">Transmembrane protein</fullName>
    </recommendedName>
</protein>
<gene>
    <name evidence="11" type="ORF">CSUI_000161</name>
</gene>
<dbReference type="PANTHER" id="PTHR15959:SF0">
    <property type="entry name" value="SYNTAXIN-18"/>
    <property type="match status" value="1"/>
</dbReference>
<feature type="transmembrane region" description="Helical" evidence="10">
    <location>
        <begin position="375"/>
        <end position="394"/>
    </location>
</feature>
<dbReference type="VEuPathDB" id="ToxoDB:CSUI_000161"/>
<dbReference type="Gene3D" id="1.20.5.110">
    <property type="match status" value="1"/>
</dbReference>
<evidence type="ECO:0000256" key="10">
    <source>
        <dbReference type="SAM" id="Phobius"/>
    </source>
</evidence>
<evidence type="ECO:0000256" key="6">
    <source>
        <dbReference type="ARBA" id="ARBA00022989"/>
    </source>
</evidence>
<organism evidence="11 12">
    <name type="scientific">Cystoisospora suis</name>
    <dbReference type="NCBI Taxonomy" id="483139"/>
    <lineage>
        <taxon>Eukaryota</taxon>
        <taxon>Sar</taxon>
        <taxon>Alveolata</taxon>
        <taxon>Apicomplexa</taxon>
        <taxon>Conoidasida</taxon>
        <taxon>Coccidia</taxon>
        <taxon>Eucoccidiorida</taxon>
        <taxon>Eimeriorina</taxon>
        <taxon>Sarcocystidae</taxon>
        <taxon>Cystoisospora</taxon>
    </lineage>
</organism>
<comment type="caution">
    <text evidence="11">The sequence shown here is derived from an EMBL/GenBank/DDBJ whole genome shotgun (WGS) entry which is preliminary data.</text>
</comment>
<evidence type="ECO:0000256" key="5">
    <source>
        <dbReference type="ARBA" id="ARBA00022927"/>
    </source>
</evidence>
<dbReference type="GO" id="GO:0015031">
    <property type="term" value="P:protein transport"/>
    <property type="evidence" value="ECO:0007669"/>
    <property type="project" value="UniProtKB-KW"/>
</dbReference>
<evidence type="ECO:0000313" key="11">
    <source>
        <dbReference type="EMBL" id="PHJ25982.1"/>
    </source>
</evidence>
<keyword evidence="12" id="KW-1185">Reference proteome</keyword>
<comment type="subcellular location">
    <subcellularLocation>
        <location evidence="1">Membrane</location>
        <topology evidence="1">Single-pass type IV membrane protein</topology>
    </subcellularLocation>
</comment>
<accession>A0A2C6LHI3</accession>
<evidence type="ECO:0000313" key="12">
    <source>
        <dbReference type="Proteomes" id="UP000221165"/>
    </source>
</evidence>
<keyword evidence="3" id="KW-0813">Transport</keyword>
<dbReference type="OrthoDB" id="342981at2759"/>
<proteinExistence type="inferred from homology"/>
<sequence length="402" mass="44296">MRDRTSDFRFHCKERRLALQRKGPDPPLPAPPFSFTETDLAKPPTASIPGPDFSFLRYASMCVEEQASIHRQLHPHRQGELPWQSAVLSSTPSDASRGAPVEVAALLSRVRHQQEHLQRLEEALQQWDDVLQLSQRRQAWEDVFWENRHRPHPTPRSAVISVIDKDSAAAAHRHAVIGCLYATLQDLTAELKMRELALLRGQVYRRRYFSASSMALSPPQAAVRGARTNARSLLSAEQLGAAAVAAVAARAAEKVSSGLLNSGQATAAGPIRTPPRAGEEEVNAAASLQAEDVSQLRQEEQQLLETLASDADVLQEVQLKLQEIIKCMDVFSAKVIEQSEACEHIQQLADAAVSNVEGAAGHLTDALKRTSSYRYYVVSFFVVAGLVVLLLDFMKSSSPYLP</sequence>
<keyword evidence="7 9" id="KW-0175">Coiled coil</keyword>
<dbReference type="GO" id="GO:0006890">
    <property type="term" value="P:retrograde vesicle-mediated transport, Golgi to endoplasmic reticulum"/>
    <property type="evidence" value="ECO:0007669"/>
    <property type="project" value="TreeGrafter"/>
</dbReference>
<name>A0A2C6LHI3_9APIC</name>
<keyword evidence="8 10" id="KW-0472">Membrane</keyword>
<feature type="coiled-coil region" evidence="9">
    <location>
        <begin position="103"/>
        <end position="137"/>
    </location>
</feature>
<dbReference type="AlphaFoldDB" id="A0A2C6LHI3"/>
<reference evidence="11 12" key="1">
    <citation type="journal article" date="2017" name="Int. J. Parasitol.">
        <title>The genome of the protozoan parasite Cystoisospora suis and a reverse vaccinology approach to identify vaccine candidates.</title>
        <authorList>
            <person name="Palmieri N."/>
            <person name="Shrestha A."/>
            <person name="Ruttkowski B."/>
            <person name="Beck T."/>
            <person name="Vogl C."/>
            <person name="Tomley F."/>
            <person name="Blake D.P."/>
            <person name="Joachim A."/>
        </authorList>
    </citation>
    <scope>NUCLEOTIDE SEQUENCE [LARGE SCALE GENOMIC DNA]</scope>
    <source>
        <strain evidence="11 12">Wien I</strain>
    </source>
</reference>
<comment type="similarity">
    <text evidence="2">Belongs to the syntaxin family.</text>
</comment>
<evidence type="ECO:0000256" key="2">
    <source>
        <dbReference type="ARBA" id="ARBA00009063"/>
    </source>
</evidence>
<evidence type="ECO:0000256" key="7">
    <source>
        <dbReference type="ARBA" id="ARBA00023054"/>
    </source>
</evidence>
<dbReference type="Proteomes" id="UP000221165">
    <property type="component" value="Unassembled WGS sequence"/>
</dbReference>
<evidence type="ECO:0000256" key="8">
    <source>
        <dbReference type="ARBA" id="ARBA00023136"/>
    </source>
</evidence>
<dbReference type="EMBL" id="MIGC01000072">
    <property type="protein sequence ID" value="PHJ25982.1"/>
    <property type="molecule type" value="Genomic_DNA"/>
</dbReference>
<dbReference type="GO" id="GO:0005783">
    <property type="term" value="C:endoplasmic reticulum"/>
    <property type="evidence" value="ECO:0007669"/>
    <property type="project" value="TreeGrafter"/>
</dbReference>
<dbReference type="RefSeq" id="XP_067927628.1">
    <property type="nucleotide sequence ID" value="XM_068060395.1"/>
</dbReference>
<keyword evidence="5" id="KW-0653">Protein transport</keyword>
<dbReference type="GO" id="GO:0031201">
    <property type="term" value="C:SNARE complex"/>
    <property type="evidence" value="ECO:0007669"/>
    <property type="project" value="TreeGrafter"/>
</dbReference>
<evidence type="ECO:0000256" key="1">
    <source>
        <dbReference type="ARBA" id="ARBA00004211"/>
    </source>
</evidence>
<evidence type="ECO:0000256" key="3">
    <source>
        <dbReference type="ARBA" id="ARBA00022448"/>
    </source>
</evidence>
<keyword evidence="6 10" id="KW-1133">Transmembrane helix</keyword>
<dbReference type="GeneID" id="94423606"/>
<evidence type="ECO:0008006" key="13">
    <source>
        <dbReference type="Google" id="ProtNLM"/>
    </source>
</evidence>
<dbReference type="PANTHER" id="PTHR15959">
    <property type="entry name" value="SYNTAXIN-18"/>
    <property type="match status" value="1"/>
</dbReference>
<evidence type="ECO:0000256" key="4">
    <source>
        <dbReference type="ARBA" id="ARBA00022692"/>
    </source>
</evidence>